<feature type="region of interest" description="Disordered" evidence="1">
    <location>
        <begin position="565"/>
        <end position="609"/>
    </location>
</feature>
<organism evidence="2 3">
    <name type="scientific">Calycina marina</name>
    <dbReference type="NCBI Taxonomy" id="1763456"/>
    <lineage>
        <taxon>Eukaryota</taxon>
        <taxon>Fungi</taxon>
        <taxon>Dikarya</taxon>
        <taxon>Ascomycota</taxon>
        <taxon>Pezizomycotina</taxon>
        <taxon>Leotiomycetes</taxon>
        <taxon>Helotiales</taxon>
        <taxon>Pezizellaceae</taxon>
        <taxon>Calycina</taxon>
    </lineage>
</organism>
<evidence type="ECO:0000313" key="3">
    <source>
        <dbReference type="Proteomes" id="UP000887226"/>
    </source>
</evidence>
<feature type="compositionally biased region" description="Polar residues" evidence="1">
    <location>
        <begin position="49"/>
        <end position="69"/>
    </location>
</feature>
<name>A0A9P7Z354_9HELO</name>
<feature type="compositionally biased region" description="Polar residues" evidence="1">
    <location>
        <begin position="23"/>
        <end position="40"/>
    </location>
</feature>
<gene>
    <name evidence="2" type="ORF">BJ878DRAFT_68943</name>
</gene>
<dbReference type="Proteomes" id="UP000887226">
    <property type="component" value="Unassembled WGS sequence"/>
</dbReference>
<proteinExistence type="predicted"/>
<protein>
    <submittedName>
        <fullName evidence="2">Uncharacterized protein</fullName>
    </submittedName>
</protein>
<dbReference type="EMBL" id="MU253905">
    <property type="protein sequence ID" value="KAG9244436.1"/>
    <property type="molecule type" value="Genomic_DNA"/>
</dbReference>
<reference evidence="2" key="1">
    <citation type="journal article" date="2021" name="IMA Fungus">
        <title>Genomic characterization of three marine fungi, including Emericellopsis atlantica sp. nov. with signatures of a generalist lifestyle and marine biomass degradation.</title>
        <authorList>
            <person name="Hagestad O.C."/>
            <person name="Hou L."/>
            <person name="Andersen J.H."/>
            <person name="Hansen E.H."/>
            <person name="Altermark B."/>
            <person name="Li C."/>
            <person name="Kuhnert E."/>
            <person name="Cox R.J."/>
            <person name="Crous P.W."/>
            <person name="Spatafora J.W."/>
            <person name="Lail K."/>
            <person name="Amirebrahimi M."/>
            <person name="Lipzen A."/>
            <person name="Pangilinan J."/>
            <person name="Andreopoulos W."/>
            <person name="Hayes R.D."/>
            <person name="Ng V."/>
            <person name="Grigoriev I.V."/>
            <person name="Jackson S.A."/>
            <person name="Sutton T.D.S."/>
            <person name="Dobson A.D.W."/>
            <person name="Rama T."/>
        </authorList>
    </citation>
    <scope>NUCLEOTIDE SEQUENCE</scope>
    <source>
        <strain evidence="2">TRa3180A</strain>
    </source>
</reference>
<feature type="compositionally biased region" description="Low complexity" evidence="1">
    <location>
        <begin position="98"/>
        <end position="110"/>
    </location>
</feature>
<sequence>MATDQVHTVDIVNTPIDHKSISPAPSTSRCPNPKNTTASSLIFKDKVPLSSNTAQAENASSVSNNTTSIVKPKDASSDNEHATSDSGEKQLVADDNDVQSSSDQVVKRSQPVAVEVSNEPLLSSSPIAGPYDYHEGAQAAVHGNDTSFVNYPQPTALHGPRGSQAKMISPLDLDALFKKANHLHDDYVHLDNDYYILHGTFAIEKPEVFERFGWKIDWRGHAPLNAMDLELIAIKKAIEECSEMLDDDPKKSQLLHELNQRVHITEQDLLAIAANLTGLRVNLEGNAIVQYSVRSSYRFIGNQPNYPQQFFQNKHGKWVQNGTIRIPLAPKEKKESNAIRAGSGSVTSTADSTISTVSAVEGFPGSDLERRERSASTGFVSPIQECDPFQGQAPAGFQKHRARAPAISGIAGCEKIPNFRDLPKSLQPKPISTPGLMKYKPHRRAPASPTPTAGSFAAQIAQIAQIASMSDHSNCSYAVQAVQAVQQGQGNAEFLALQELARDLQMENMNLNAKLILYSTGRHPSPSVPGSPSAHQISHTQALQDDNVRLVQENMALKHEIAIFREGNGSPDDSPGSVLGKRERSVDGESVSEGGNGETAEMKSKKRRLERQVQELEYRKDDLEEVFRNLERRSQA</sequence>
<dbReference type="AlphaFoldDB" id="A0A9P7Z354"/>
<feature type="compositionally biased region" description="Basic and acidic residues" evidence="1">
    <location>
        <begin position="71"/>
        <end position="92"/>
    </location>
</feature>
<feature type="region of interest" description="Disordered" evidence="1">
    <location>
        <begin position="361"/>
        <end position="386"/>
    </location>
</feature>
<keyword evidence="3" id="KW-1185">Reference proteome</keyword>
<evidence type="ECO:0000313" key="2">
    <source>
        <dbReference type="EMBL" id="KAG9244436.1"/>
    </source>
</evidence>
<comment type="caution">
    <text evidence="2">The sequence shown here is derived from an EMBL/GenBank/DDBJ whole genome shotgun (WGS) entry which is preliminary data.</text>
</comment>
<feature type="region of interest" description="Disordered" evidence="1">
    <location>
        <begin position="1"/>
        <end position="112"/>
    </location>
</feature>
<feature type="region of interest" description="Disordered" evidence="1">
    <location>
        <begin position="421"/>
        <end position="453"/>
    </location>
</feature>
<evidence type="ECO:0000256" key="1">
    <source>
        <dbReference type="SAM" id="MobiDB-lite"/>
    </source>
</evidence>
<accession>A0A9P7Z354</accession>
<feature type="region of interest" description="Disordered" evidence="1">
    <location>
        <begin position="332"/>
        <end position="351"/>
    </location>
</feature>